<evidence type="ECO:0000313" key="2">
    <source>
        <dbReference type="Proteomes" id="UP000033203"/>
    </source>
</evidence>
<gene>
    <name evidence="1" type="ORF">SR41_11685</name>
</gene>
<dbReference type="EMBL" id="JXTP01000056">
    <property type="protein sequence ID" value="KIU26987.1"/>
    <property type="molecule type" value="Genomic_DNA"/>
</dbReference>
<accession>A0A0D1M8K1</accession>
<dbReference type="Proteomes" id="UP000033203">
    <property type="component" value="Unassembled WGS sequence"/>
</dbReference>
<reference evidence="1 2" key="1">
    <citation type="submission" date="2015-01" db="EMBL/GenBank/DDBJ databases">
        <title>Genome of Sphingomonas taxi strain 30a.</title>
        <authorList>
            <person name="Eevers N."/>
            <person name="Van Hamme J."/>
            <person name="Bottos E."/>
            <person name="Weyens N."/>
            <person name="Vangronsveld J."/>
        </authorList>
    </citation>
    <scope>NUCLEOTIDE SEQUENCE [LARGE SCALE GENOMIC DNA]</scope>
    <source>
        <strain evidence="1 2">30a</strain>
    </source>
</reference>
<dbReference type="AlphaFoldDB" id="A0A0D1M8K1"/>
<dbReference type="RefSeq" id="WP_017979468.1">
    <property type="nucleotide sequence ID" value="NZ_CP023705.1"/>
</dbReference>
<dbReference type="PATRIC" id="fig|1549858.7.peg.1374"/>
<protein>
    <submittedName>
        <fullName evidence="1">Membrane protein</fullName>
    </submittedName>
</protein>
<organism evidence="1 2">
    <name type="scientific">Sphingomonas melonis</name>
    <dbReference type="NCBI Taxonomy" id="152682"/>
    <lineage>
        <taxon>Bacteria</taxon>
        <taxon>Pseudomonadati</taxon>
        <taxon>Pseudomonadota</taxon>
        <taxon>Alphaproteobacteria</taxon>
        <taxon>Sphingomonadales</taxon>
        <taxon>Sphingomonadaceae</taxon>
        <taxon>Sphingomonas</taxon>
    </lineage>
</organism>
<proteinExistence type="predicted"/>
<evidence type="ECO:0000313" key="1">
    <source>
        <dbReference type="EMBL" id="KIU26987.1"/>
    </source>
</evidence>
<name>A0A0D1M8K1_9SPHN</name>
<dbReference type="GeneID" id="93797992"/>
<sequence length="66" mass="7096">MLGAIVFTYGMLMSFVFQGAARNAKLKRPNPPMLQYVGYLLVGLSAGLSGMLLLMAFTAKAPFPLV</sequence>
<comment type="caution">
    <text evidence="1">The sequence shown here is derived from an EMBL/GenBank/DDBJ whole genome shotgun (WGS) entry which is preliminary data.</text>
</comment>